<feature type="region of interest" description="Disordered" evidence="1">
    <location>
        <begin position="98"/>
        <end position="131"/>
    </location>
</feature>
<proteinExistence type="predicted"/>
<evidence type="ECO:0000313" key="3">
    <source>
        <dbReference type="EnsemblMetazoa" id="ASIC011861-PA"/>
    </source>
</evidence>
<accession>A0A084W1D8</accession>
<evidence type="ECO:0000313" key="2">
    <source>
        <dbReference type="EMBL" id="KFB44032.1"/>
    </source>
</evidence>
<organism evidence="2">
    <name type="scientific">Anopheles sinensis</name>
    <name type="common">Mosquito</name>
    <dbReference type="NCBI Taxonomy" id="74873"/>
    <lineage>
        <taxon>Eukaryota</taxon>
        <taxon>Metazoa</taxon>
        <taxon>Ecdysozoa</taxon>
        <taxon>Arthropoda</taxon>
        <taxon>Hexapoda</taxon>
        <taxon>Insecta</taxon>
        <taxon>Pterygota</taxon>
        <taxon>Neoptera</taxon>
        <taxon>Endopterygota</taxon>
        <taxon>Diptera</taxon>
        <taxon>Nematocera</taxon>
        <taxon>Culicoidea</taxon>
        <taxon>Culicidae</taxon>
        <taxon>Anophelinae</taxon>
        <taxon>Anopheles</taxon>
    </lineage>
</organism>
<evidence type="ECO:0000313" key="4">
    <source>
        <dbReference type="Proteomes" id="UP000030765"/>
    </source>
</evidence>
<keyword evidence="4" id="KW-1185">Reference proteome</keyword>
<dbReference type="VEuPathDB" id="VectorBase:ASIC011861"/>
<gene>
    <name evidence="2" type="ORF">ZHAS_00011861</name>
</gene>
<sequence>MAHFCQRVSDRQTTTTGNKKLGSPGSRGKTGPGSRPNWCPLSATPCSVRGRGRGRTREQRDSIVRTETVSKSDAAGWHVVVFLLSYLDDGKRGVTSKTRCALRKNKQMGETQTPPGPGRPGSSDVKALGNF</sequence>
<dbReference type="EMBL" id="ATLV01019290">
    <property type="status" value="NOT_ANNOTATED_CDS"/>
    <property type="molecule type" value="Genomic_DNA"/>
</dbReference>
<dbReference type="EnsemblMetazoa" id="ASIC011861-RA">
    <property type="protein sequence ID" value="ASIC011861-PA"/>
    <property type="gene ID" value="ASIC011861"/>
</dbReference>
<name>A0A084W1D8_ANOSI</name>
<dbReference type="Proteomes" id="UP000030765">
    <property type="component" value="Unassembled WGS sequence"/>
</dbReference>
<dbReference type="EMBL" id="KE525267">
    <property type="protein sequence ID" value="KFB44032.1"/>
    <property type="molecule type" value="Genomic_DNA"/>
</dbReference>
<reference evidence="2 4" key="1">
    <citation type="journal article" date="2014" name="BMC Genomics">
        <title>Genome sequence of Anopheles sinensis provides insight into genetics basis of mosquito competence for malaria parasites.</title>
        <authorList>
            <person name="Zhou D."/>
            <person name="Zhang D."/>
            <person name="Ding G."/>
            <person name="Shi L."/>
            <person name="Hou Q."/>
            <person name="Ye Y."/>
            <person name="Xu Y."/>
            <person name="Zhou H."/>
            <person name="Xiong C."/>
            <person name="Li S."/>
            <person name="Yu J."/>
            <person name="Hong S."/>
            <person name="Yu X."/>
            <person name="Zou P."/>
            <person name="Chen C."/>
            <person name="Chang X."/>
            <person name="Wang W."/>
            <person name="Lv Y."/>
            <person name="Sun Y."/>
            <person name="Ma L."/>
            <person name="Shen B."/>
            <person name="Zhu C."/>
        </authorList>
    </citation>
    <scope>NUCLEOTIDE SEQUENCE [LARGE SCALE GENOMIC DNA]</scope>
</reference>
<protein>
    <submittedName>
        <fullName evidence="2 3">Uncharacterized protein</fullName>
    </submittedName>
</protein>
<reference evidence="3" key="2">
    <citation type="submission" date="2020-05" db="UniProtKB">
        <authorList>
            <consortium name="EnsemblMetazoa"/>
        </authorList>
    </citation>
    <scope>IDENTIFICATION</scope>
</reference>
<feature type="compositionally biased region" description="Basic and acidic residues" evidence="1">
    <location>
        <begin position="55"/>
        <end position="70"/>
    </location>
</feature>
<feature type="region of interest" description="Disordered" evidence="1">
    <location>
        <begin position="1"/>
        <end position="70"/>
    </location>
</feature>
<evidence type="ECO:0000256" key="1">
    <source>
        <dbReference type="SAM" id="MobiDB-lite"/>
    </source>
</evidence>
<dbReference type="AlphaFoldDB" id="A0A084W1D8"/>